<reference evidence="3 4" key="1">
    <citation type="submission" date="2020-08" db="EMBL/GenBank/DDBJ databases">
        <title>The Agave Microbiome: Exploring the role of microbial communities in plant adaptations to desert environments.</title>
        <authorList>
            <person name="Partida-Martinez L.P."/>
        </authorList>
    </citation>
    <scope>NUCLEOTIDE SEQUENCE [LARGE SCALE GENOMIC DNA]</scope>
    <source>
        <strain evidence="3 4">AS2.23</strain>
    </source>
</reference>
<dbReference type="InterPro" id="IPR025736">
    <property type="entry name" value="PucR_C-HTH_dom"/>
</dbReference>
<dbReference type="InterPro" id="IPR042070">
    <property type="entry name" value="PucR_C-HTH_sf"/>
</dbReference>
<dbReference type="InterPro" id="IPR012914">
    <property type="entry name" value="PucR_dom"/>
</dbReference>
<dbReference type="RefSeq" id="WP_183390369.1">
    <property type="nucleotide sequence ID" value="NZ_JACHVY010000001.1"/>
</dbReference>
<dbReference type="Gene3D" id="1.10.10.2840">
    <property type="entry name" value="PucR C-terminal helix-turn-helix domain"/>
    <property type="match status" value="1"/>
</dbReference>
<proteinExistence type="predicted"/>
<dbReference type="Pfam" id="PF13556">
    <property type="entry name" value="HTH_30"/>
    <property type="match status" value="1"/>
</dbReference>
<evidence type="ECO:0000313" key="4">
    <source>
        <dbReference type="Proteomes" id="UP000533269"/>
    </source>
</evidence>
<sequence>MVVLADLLATRSLDLRLLGGDPSVPVRWVATSELDDPTAFLEGGELLLTTGLRTPRAGWAGWTERLRAAGVSGVGFGTGLSHRAVPRTLVGAAAAQGLALVEVPVPTPFIAVSRRLADLLRRGENDAEAAAARTQRDLAVDAAGPDGVGAVLRRVARSAGGPAWLLDPGGAVRAATTAAPPPPEAVAGLHRVRDQGVRAAWRDVSPQRSLLLRATGSAGSGWLLVACAPATPRAVSGTVGTAAALLGLLTARAAVPAGLAEATLALLLEGRADLAARLAEAAGAPLPDPLVVVRWTGSPPGTPWHDDRHAVLAPGDVRDPPPGARWGVSTTLPAARAAEGVRPAGAAHTRTGPHRALARAGTGALAEVLDPGAVRPWSRQRLAPLAAVEDGAVLRASARAFLEHHGARQPTADALGVHRNTVRHRVARLEALLGISLDSAADRAELWLALTADEAG</sequence>
<dbReference type="EMBL" id="JACHVY010000001">
    <property type="protein sequence ID" value="MBB2899889.1"/>
    <property type="molecule type" value="Genomic_DNA"/>
</dbReference>
<feature type="domain" description="Purine catabolism PurC-like" evidence="1">
    <location>
        <begin position="6"/>
        <end position="118"/>
    </location>
</feature>
<dbReference type="AlphaFoldDB" id="A0A7W4TJ46"/>
<feature type="domain" description="PucR C-terminal helix-turn-helix" evidence="2">
    <location>
        <begin position="394"/>
        <end position="452"/>
    </location>
</feature>
<reference evidence="3 4" key="2">
    <citation type="submission" date="2020-08" db="EMBL/GenBank/DDBJ databases">
        <authorList>
            <person name="Partida-Martinez L."/>
            <person name="Huntemann M."/>
            <person name="Clum A."/>
            <person name="Wang J."/>
            <person name="Palaniappan K."/>
            <person name="Ritter S."/>
            <person name="Chen I.-M."/>
            <person name="Stamatis D."/>
            <person name="Reddy T."/>
            <person name="O'Malley R."/>
            <person name="Daum C."/>
            <person name="Shapiro N."/>
            <person name="Ivanova N."/>
            <person name="Kyrpides N."/>
            <person name="Woyke T."/>
        </authorList>
    </citation>
    <scope>NUCLEOTIDE SEQUENCE [LARGE SCALE GENOMIC DNA]</scope>
    <source>
        <strain evidence="3 4">AS2.23</strain>
    </source>
</reference>
<gene>
    <name evidence="3" type="ORF">FHR75_000677</name>
</gene>
<evidence type="ECO:0000259" key="1">
    <source>
        <dbReference type="Pfam" id="PF07905"/>
    </source>
</evidence>
<name>A0A7W4TJ46_KINRA</name>
<dbReference type="Pfam" id="PF07905">
    <property type="entry name" value="PucR"/>
    <property type="match status" value="1"/>
</dbReference>
<organism evidence="3 4">
    <name type="scientific">Kineococcus radiotolerans</name>
    <dbReference type="NCBI Taxonomy" id="131568"/>
    <lineage>
        <taxon>Bacteria</taxon>
        <taxon>Bacillati</taxon>
        <taxon>Actinomycetota</taxon>
        <taxon>Actinomycetes</taxon>
        <taxon>Kineosporiales</taxon>
        <taxon>Kineosporiaceae</taxon>
        <taxon>Kineococcus</taxon>
    </lineage>
</organism>
<comment type="caution">
    <text evidence="3">The sequence shown here is derived from an EMBL/GenBank/DDBJ whole genome shotgun (WGS) entry which is preliminary data.</text>
</comment>
<protein>
    <submittedName>
        <fullName evidence="3">Purine catabolism regulator</fullName>
    </submittedName>
</protein>
<dbReference type="PANTHER" id="PTHR33744">
    <property type="entry name" value="CARBOHYDRATE DIACID REGULATOR"/>
    <property type="match status" value="1"/>
</dbReference>
<accession>A0A7W4TJ46</accession>
<dbReference type="InterPro" id="IPR051448">
    <property type="entry name" value="CdaR-like_regulators"/>
</dbReference>
<dbReference type="Proteomes" id="UP000533269">
    <property type="component" value="Unassembled WGS sequence"/>
</dbReference>
<evidence type="ECO:0000259" key="2">
    <source>
        <dbReference type="Pfam" id="PF13556"/>
    </source>
</evidence>
<evidence type="ECO:0000313" key="3">
    <source>
        <dbReference type="EMBL" id="MBB2899889.1"/>
    </source>
</evidence>